<gene>
    <name evidence="1" type="ORF">CBOVIS_LOCUS12013</name>
</gene>
<evidence type="ECO:0000313" key="1">
    <source>
        <dbReference type="EMBL" id="CAB3410494.1"/>
    </source>
</evidence>
<name>A0A8S1F9Q1_9PELO</name>
<evidence type="ECO:0000313" key="2">
    <source>
        <dbReference type="Proteomes" id="UP000494206"/>
    </source>
</evidence>
<dbReference type="AlphaFoldDB" id="A0A8S1F9Q1"/>
<dbReference type="EMBL" id="CADEPM010000010">
    <property type="protein sequence ID" value="CAB3410494.1"/>
    <property type="molecule type" value="Genomic_DNA"/>
</dbReference>
<comment type="caution">
    <text evidence="1">The sequence shown here is derived from an EMBL/GenBank/DDBJ whole genome shotgun (WGS) entry which is preliminary data.</text>
</comment>
<dbReference type="Proteomes" id="UP000494206">
    <property type="component" value="Unassembled WGS sequence"/>
</dbReference>
<sequence length="226" mass="24356">MGGLFYASTFLDKAEGRTLLMKACRSQSFKIHPMTMTATAVTNKKEINVTSNVKRTLREVYYLKNLKYLREDLNPTVVIFIKEFLAQHPLQGVDDLFAAAIPPPIAPPPAASQPAALPRKPSLTNEVSNVDLLGGFDAPTIPTIEANRPSRPAPVDPVIDLFAQISSTPVASAPAAAPAQNNIDLFGFGAAPIAATTTPTSNFDALGSLSFTPVANYQIPLQRRRR</sequence>
<proteinExistence type="predicted"/>
<organism evidence="1 2">
    <name type="scientific">Caenorhabditis bovis</name>
    <dbReference type="NCBI Taxonomy" id="2654633"/>
    <lineage>
        <taxon>Eukaryota</taxon>
        <taxon>Metazoa</taxon>
        <taxon>Ecdysozoa</taxon>
        <taxon>Nematoda</taxon>
        <taxon>Chromadorea</taxon>
        <taxon>Rhabditida</taxon>
        <taxon>Rhabditina</taxon>
        <taxon>Rhabditomorpha</taxon>
        <taxon>Rhabditoidea</taxon>
        <taxon>Rhabditidae</taxon>
        <taxon>Peloderinae</taxon>
        <taxon>Caenorhabditis</taxon>
    </lineage>
</organism>
<protein>
    <submittedName>
        <fullName evidence="1">Uncharacterized protein</fullName>
    </submittedName>
</protein>
<reference evidence="1 2" key="1">
    <citation type="submission" date="2020-04" db="EMBL/GenBank/DDBJ databases">
        <authorList>
            <person name="Laetsch R D."/>
            <person name="Stevens L."/>
            <person name="Kumar S."/>
            <person name="Blaxter L. M."/>
        </authorList>
    </citation>
    <scope>NUCLEOTIDE SEQUENCE [LARGE SCALE GENOMIC DNA]</scope>
</reference>
<keyword evidence="2" id="KW-1185">Reference proteome</keyword>
<accession>A0A8S1F9Q1</accession>